<comment type="caution">
    <text evidence="1">The sequence shown here is derived from an EMBL/GenBank/DDBJ whole genome shotgun (WGS) entry which is preliminary data.</text>
</comment>
<proteinExistence type="predicted"/>
<reference evidence="1" key="1">
    <citation type="submission" date="2022-02" db="EMBL/GenBank/DDBJ databases">
        <title>Plant Genome Project.</title>
        <authorList>
            <person name="Zhang R.-G."/>
        </authorList>
    </citation>
    <scope>NUCLEOTIDE SEQUENCE</scope>
    <source>
        <strain evidence="1">AT1</strain>
    </source>
</reference>
<gene>
    <name evidence="1" type="ORF">RHMOL_Rhmol03G0101300</name>
</gene>
<evidence type="ECO:0000313" key="2">
    <source>
        <dbReference type="Proteomes" id="UP001062846"/>
    </source>
</evidence>
<name>A0ACC0PCB3_RHOML</name>
<dbReference type="Proteomes" id="UP001062846">
    <property type="component" value="Chromosome 3"/>
</dbReference>
<accession>A0ACC0PCB3</accession>
<dbReference type="EMBL" id="CM046390">
    <property type="protein sequence ID" value="KAI8563285.1"/>
    <property type="molecule type" value="Genomic_DNA"/>
</dbReference>
<protein>
    <submittedName>
        <fullName evidence="1">Uncharacterized protein</fullName>
    </submittedName>
</protein>
<evidence type="ECO:0000313" key="1">
    <source>
        <dbReference type="EMBL" id="KAI8563285.1"/>
    </source>
</evidence>
<organism evidence="1 2">
    <name type="scientific">Rhododendron molle</name>
    <name type="common">Chinese azalea</name>
    <name type="synonym">Azalea mollis</name>
    <dbReference type="NCBI Taxonomy" id="49168"/>
    <lineage>
        <taxon>Eukaryota</taxon>
        <taxon>Viridiplantae</taxon>
        <taxon>Streptophyta</taxon>
        <taxon>Embryophyta</taxon>
        <taxon>Tracheophyta</taxon>
        <taxon>Spermatophyta</taxon>
        <taxon>Magnoliopsida</taxon>
        <taxon>eudicotyledons</taxon>
        <taxon>Gunneridae</taxon>
        <taxon>Pentapetalae</taxon>
        <taxon>asterids</taxon>
        <taxon>Ericales</taxon>
        <taxon>Ericaceae</taxon>
        <taxon>Ericoideae</taxon>
        <taxon>Rhodoreae</taxon>
        <taxon>Rhododendron</taxon>
    </lineage>
</organism>
<keyword evidence="2" id="KW-1185">Reference proteome</keyword>
<sequence>MSIKTDSLVWETLLAACKMHGDIEIGRLAAKNVMELEPCETGSYISLANICCSTFCSFVLPVHAFV</sequence>